<protein>
    <submittedName>
        <fullName evidence="1">Sensory rhodopsin transducer</fullName>
    </submittedName>
</protein>
<evidence type="ECO:0000313" key="1">
    <source>
        <dbReference type="EMBL" id="MFC0472158.1"/>
    </source>
</evidence>
<dbReference type="EMBL" id="JBHLUX010000039">
    <property type="protein sequence ID" value="MFC0472158.1"/>
    <property type="molecule type" value="Genomic_DNA"/>
</dbReference>
<dbReference type="SUPFAM" id="SSF89232">
    <property type="entry name" value="Hypothetical protein TM1070"/>
    <property type="match status" value="1"/>
</dbReference>
<dbReference type="Pfam" id="PF07100">
    <property type="entry name" value="ASRT"/>
    <property type="match status" value="1"/>
</dbReference>
<dbReference type="PIRSF" id="PIRSF008711">
    <property type="entry name" value="UCP008711"/>
    <property type="match status" value="1"/>
</dbReference>
<evidence type="ECO:0000313" key="2">
    <source>
        <dbReference type="Proteomes" id="UP001589838"/>
    </source>
</evidence>
<name>A0ABV6KFR9_9BACI</name>
<accession>A0ABV6KFR9</accession>
<reference evidence="1 2" key="1">
    <citation type="submission" date="2024-09" db="EMBL/GenBank/DDBJ databases">
        <authorList>
            <person name="Sun Q."/>
            <person name="Mori K."/>
        </authorList>
    </citation>
    <scope>NUCLEOTIDE SEQUENCE [LARGE SCALE GENOMIC DNA]</scope>
    <source>
        <strain evidence="1 2">NCAIM B.02610</strain>
    </source>
</reference>
<dbReference type="RefSeq" id="WP_335963922.1">
    <property type="nucleotide sequence ID" value="NZ_JAXBLX010000068.1"/>
</dbReference>
<organism evidence="1 2">
    <name type="scientific">Halalkalibacter kiskunsagensis</name>
    <dbReference type="NCBI Taxonomy" id="1548599"/>
    <lineage>
        <taxon>Bacteria</taxon>
        <taxon>Bacillati</taxon>
        <taxon>Bacillota</taxon>
        <taxon>Bacilli</taxon>
        <taxon>Bacillales</taxon>
        <taxon>Bacillaceae</taxon>
        <taxon>Halalkalibacter</taxon>
    </lineage>
</organism>
<keyword evidence="2" id="KW-1185">Reference proteome</keyword>
<comment type="caution">
    <text evidence="1">The sequence shown here is derived from an EMBL/GenBank/DDBJ whole genome shotgun (WGS) entry which is preliminary data.</text>
</comment>
<dbReference type="Proteomes" id="UP001589838">
    <property type="component" value="Unassembled WGS sequence"/>
</dbReference>
<proteinExistence type="predicted"/>
<dbReference type="InterPro" id="IPR009794">
    <property type="entry name" value="ASRT"/>
</dbReference>
<dbReference type="InterPro" id="IPR036698">
    <property type="entry name" value="TM1070-like_sf"/>
</dbReference>
<sequence>MNKYGSTTWFIPDGFIPKKSSGELESHEAICLLNSSKETAEITVTVYFEEDEPIKDIRFQVKGERTKHIRTDYLVGKDEKKILRGVPYALKVESSLPVIVQFSRMDATQSANTLMTTMAYAINESY</sequence>
<gene>
    <name evidence="1" type="ORF">ACFFHM_17025</name>
</gene>
<dbReference type="Gene3D" id="2.60.290.11">
    <property type="entry name" value="TM1070-like"/>
    <property type="match status" value="1"/>
</dbReference>